<feature type="domain" description="Mandelate racemase/muconate lactonizing enzyme C-terminal" evidence="4">
    <location>
        <begin position="197"/>
        <end position="291"/>
    </location>
</feature>
<protein>
    <submittedName>
        <fullName evidence="5">Mitochondrial enolase superfamily member 1</fullName>
    </submittedName>
</protein>
<dbReference type="GO" id="GO:0000287">
    <property type="term" value="F:magnesium ion binding"/>
    <property type="evidence" value="ECO:0007669"/>
    <property type="project" value="TreeGrafter"/>
</dbReference>
<dbReference type="GO" id="GO:0016836">
    <property type="term" value="F:hydro-lyase activity"/>
    <property type="evidence" value="ECO:0007669"/>
    <property type="project" value="TreeGrafter"/>
</dbReference>
<dbReference type="KEGG" id="cfo:105257644"/>
<dbReference type="InterPro" id="IPR046945">
    <property type="entry name" value="RHMD-like"/>
</dbReference>
<evidence type="ECO:0000256" key="2">
    <source>
        <dbReference type="ARBA" id="ARBA00022723"/>
    </source>
</evidence>
<dbReference type="InterPro" id="IPR013341">
    <property type="entry name" value="Mandelate_racemase_N_dom"/>
</dbReference>
<proteinExistence type="predicted"/>
<dbReference type="InParanoid" id="E2AZB8"/>
<dbReference type="InterPro" id="IPR036849">
    <property type="entry name" value="Enolase-like_C_sf"/>
</dbReference>
<gene>
    <name evidence="5" type="ORF">EAG_02231</name>
</gene>
<keyword evidence="6" id="KW-1185">Reference proteome</keyword>
<dbReference type="EMBL" id="GL444196">
    <property type="protein sequence ID" value="EFN61216.1"/>
    <property type="molecule type" value="Genomic_DNA"/>
</dbReference>
<dbReference type="InterPro" id="IPR029065">
    <property type="entry name" value="Enolase_C-like"/>
</dbReference>
<organism evidence="6">
    <name type="scientific">Camponotus floridanus</name>
    <name type="common">Florida carpenter ant</name>
    <dbReference type="NCBI Taxonomy" id="104421"/>
    <lineage>
        <taxon>Eukaryota</taxon>
        <taxon>Metazoa</taxon>
        <taxon>Ecdysozoa</taxon>
        <taxon>Arthropoda</taxon>
        <taxon>Hexapoda</taxon>
        <taxon>Insecta</taxon>
        <taxon>Pterygota</taxon>
        <taxon>Neoptera</taxon>
        <taxon>Endopterygota</taxon>
        <taxon>Hymenoptera</taxon>
        <taxon>Apocrita</taxon>
        <taxon>Aculeata</taxon>
        <taxon>Formicoidea</taxon>
        <taxon>Formicidae</taxon>
        <taxon>Formicinae</taxon>
        <taxon>Camponotus</taxon>
    </lineage>
</organism>
<dbReference type="AlphaFoldDB" id="E2AZB8"/>
<dbReference type="OMA" id="YTADVGW"/>
<dbReference type="Gene3D" id="3.20.20.120">
    <property type="entry name" value="Enolase-like C-terminal domain"/>
    <property type="match status" value="1"/>
</dbReference>
<dbReference type="SUPFAM" id="SSF51604">
    <property type="entry name" value="Enolase C-terminal domain-like"/>
    <property type="match status" value="1"/>
</dbReference>
<evidence type="ECO:0000313" key="5">
    <source>
        <dbReference type="EMBL" id="EFN61216.1"/>
    </source>
</evidence>
<dbReference type="SMART" id="SM00922">
    <property type="entry name" value="MR_MLE"/>
    <property type="match status" value="1"/>
</dbReference>
<dbReference type="InterPro" id="IPR013342">
    <property type="entry name" value="Mandelate_racemase_C"/>
</dbReference>
<keyword evidence="2" id="KW-0479">Metal-binding</keyword>
<dbReference type="Pfam" id="PF13378">
    <property type="entry name" value="MR_MLE_C"/>
    <property type="match status" value="1"/>
</dbReference>
<keyword evidence="3" id="KW-0460">Magnesium</keyword>
<evidence type="ECO:0000256" key="1">
    <source>
        <dbReference type="ARBA" id="ARBA00001946"/>
    </source>
</evidence>
<dbReference type="OrthoDB" id="14161at2759"/>
<comment type="cofactor">
    <cofactor evidence="1">
        <name>Mg(2+)</name>
        <dbReference type="ChEBI" id="CHEBI:18420"/>
    </cofactor>
</comment>
<dbReference type="Proteomes" id="UP000000311">
    <property type="component" value="Unassembled WGS sequence"/>
</dbReference>
<evidence type="ECO:0000259" key="4">
    <source>
        <dbReference type="SMART" id="SM00922"/>
    </source>
</evidence>
<dbReference type="PANTHER" id="PTHR13794">
    <property type="entry name" value="ENOLASE SUPERFAMILY, MANDELATE RACEMASE"/>
    <property type="match status" value="1"/>
</dbReference>
<dbReference type="PANTHER" id="PTHR13794:SF58">
    <property type="entry name" value="MITOCHONDRIAL ENOLASE SUPERFAMILY MEMBER 1"/>
    <property type="match status" value="1"/>
</dbReference>
<dbReference type="Pfam" id="PF02746">
    <property type="entry name" value="MR_MLE_N"/>
    <property type="match status" value="1"/>
</dbReference>
<dbReference type="GO" id="GO:0016052">
    <property type="term" value="P:carbohydrate catabolic process"/>
    <property type="evidence" value="ECO:0007669"/>
    <property type="project" value="TreeGrafter"/>
</dbReference>
<reference evidence="5 6" key="1">
    <citation type="journal article" date="2010" name="Science">
        <title>Genomic comparison of the ants Camponotus floridanus and Harpegnathos saltator.</title>
        <authorList>
            <person name="Bonasio R."/>
            <person name="Zhang G."/>
            <person name="Ye C."/>
            <person name="Mutti N.S."/>
            <person name="Fang X."/>
            <person name="Qin N."/>
            <person name="Donahue G."/>
            <person name="Yang P."/>
            <person name="Li Q."/>
            <person name="Li C."/>
            <person name="Zhang P."/>
            <person name="Huang Z."/>
            <person name="Berger S.L."/>
            <person name="Reinberg D."/>
            <person name="Wang J."/>
            <person name="Liebig J."/>
        </authorList>
    </citation>
    <scope>NUCLEOTIDE SEQUENCE [LARGE SCALE GENOMIC DNA]</scope>
    <source>
        <strain evidence="6">C129</strain>
    </source>
</reference>
<name>E2AZB8_CAMFO</name>
<dbReference type="InterPro" id="IPR029017">
    <property type="entry name" value="Enolase-like_N"/>
</dbReference>
<evidence type="ECO:0000256" key="3">
    <source>
        <dbReference type="ARBA" id="ARBA00022842"/>
    </source>
</evidence>
<evidence type="ECO:0000313" key="6">
    <source>
        <dbReference type="Proteomes" id="UP000000311"/>
    </source>
</evidence>
<dbReference type="Gene3D" id="3.30.390.10">
    <property type="entry name" value="Enolase-like, N-terminal domain"/>
    <property type="match status" value="1"/>
</dbReference>
<dbReference type="SUPFAM" id="SSF54826">
    <property type="entry name" value="Enolase N-terminal domain-like"/>
    <property type="match status" value="1"/>
</dbReference>
<sequence length="451" mass="52637">MIDAKIIDIDVQDIRFPTSLWGIGSDSMDPNINHSCVYVTIKTDKEYEGYGITCTVGRGNELVLRVCKLLFKFIKYQTTIEIYTDFASVWRRLRNEFRLVEPECGIVYLAAAAIINALWDLWARIENKPVWKLLTDMTPEQLVSTVDFRYITNFLSQKEAIQMLQENEKRKDQFENVLKKNGFPAYTADVGWVRYPYQKTRDLSKKFAKLDFKVFKTSLDLTIEKSTSRCKTIRKTIGKKKSLILDANQAWDETEVLDYMENLKDCKIFYLEDPIFPDDIIGYSLLSADLGSDIKLVTGKMCANRIIQKQFKNMSGPDICVINVARLGINEALAIYLMLKKARRTYHFYNTTWSCANGVGLSEMNQHLQMWDFICLTQSTEKQHMIEFVNHQHGYFENPIHIQNACYMPPKYPGFSTKLKNKCIARWSYPEGTRWQYLFDTKHFQNEYKAN</sequence>
<accession>E2AZB8</accession>